<name>A0A8H6WF38_9AGAR</name>
<sequence length="210" mass="22544">MFSMSRALIFDAPQGARADPASLIFPSRPAIALHSPPLLVLCAPEVKPQSNCLVFPSQPPAPCPPEILSSPSFHVPRISALTPASDDSVFVSDIAAAALTRAFPSCGKPRRPKAGCAHNESILRPFVPAPMRALAWQTPYGTSFLASRRYLPAGDMARVRAEISNSLAKSSKSSYAAGPLRFTQYCDRNAIVKTGICMHSSHSNKRDNKS</sequence>
<dbReference type="EMBL" id="JACAZF010000001">
    <property type="protein sequence ID" value="KAF7315437.1"/>
    <property type="molecule type" value="Genomic_DNA"/>
</dbReference>
<organism evidence="1 2">
    <name type="scientific">Mycena indigotica</name>
    <dbReference type="NCBI Taxonomy" id="2126181"/>
    <lineage>
        <taxon>Eukaryota</taxon>
        <taxon>Fungi</taxon>
        <taxon>Dikarya</taxon>
        <taxon>Basidiomycota</taxon>
        <taxon>Agaricomycotina</taxon>
        <taxon>Agaricomycetes</taxon>
        <taxon>Agaricomycetidae</taxon>
        <taxon>Agaricales</taxon>
        <taxon>Marasmiineae</taxon>
        <taxon>Mycenaceae</taxon>
        <taxon>Mycena</taxon>
    </lineage>
</organism>
<evidence type="ECO:0000313" key="2">
    <source>
        <dbReference type="Proteomes" id="UP000636479"/>
    </source>
</evidence>
<gene>
    <name evidence="1" type="ORF">MIND_00058600</name>
</gene>
<dbReference type="Proteomes" id="UP000636479">
    <property type="component" value="Unassembled WGS sequence"/>
</dbReference>
<dbReference type="AlphaFoldDB" id="A0A8H6WF38"/>
<protein>
    <submittedName>
        <fullName evidence="1">DNA breaking-rejoining enzyme</fullName>
    </submittedName>
</protein>
<proteinExistence type="predicted"/>
<reference evidence="1" key="1">
    <citation type="submission" date="2020-05" db="EMBL/GenBank/DDBJ databases">
        <title>Mycena genomes resolve the evolution of fungal bioluminescence.</title>
        <authorList>
            <person name="Tsai I.J."/>
        </authorList>
    </citation>
    <scope>NUCLEOTIDE SEQUENCE</scope>
    <source>
        <strain evidence="1">171206Taipei</strain>
    </source>
</reference>
<keyword evidence="2" id="KW-1185">Reference proteome</keyword>
<comment type="caution">
    <text evidence="1">The sequence shown here is derived from an EMBL/GenBank/DDBJ whole genome shotgun (WGS) entry which is preliminary data.</text>
</comment>
<dbReference type="RefSeq" id="XP_037225460.1">
    <property type="nucleotide sequence ID" value="XM_037357550.1"/>
</dbReference>
<dbReference type="GeneID" id="59340066"/>
<accession>A0A8H6WF38</accession>
<evidence type="ECO:0000313" key="1">
    <source>
        <dbReference type="EMBL" id="KAF7315437.1"/>
    </source>
</evidence>